<accession>A0A9D7XRZ7</accession>
<reference evidence="3 4" key="1">
    <citation type="submission" date="2020-10" db="EMBL/GenBank/DDBJ databases">
        <title>Connecting structure to function with the recovery of over 1000 high-quality activated sludge metagenome-assembled genomes encoding full-length rRNA genes using long-read sequencing.</title>
        <authorList>
            <person name="Singleton C.M."/>
            <person name="Petriglieri F."/>
            <person name="Kristensen J.M."/>
            <person name="Kirkegaard R.H."/>
            <person name="Michaelsen T.Y."/>
            <person name="Andersen M.H."/>
            <person name="Karst S.M."/>
            <person name="Dueholm M.S."/>
            <person name="Nielsen P.H."/>
            <person name="Albertsen M."/>
        </authorList>
    </citation>
    <scope>NUCLEOTIDE SEQUENCE [LARGE SCALE GENOMIC DNA]</scope>
    <source>
        <strain evidence="3">Ribe_18-Q3-R11-54_MAXAC.273</strain>
    </source>
</reference>
<name>A0A9D7XRZ7_9BACT</name>
<evidence type="ECO:0000259" key="2">
    <source>
        <dbReference type="PROSITE" id="PS50853"/>
    </source>
</evidence>
<sequence length="4804" mass="523457">MQIFNCNASNQILKFLVCLLIPVSNTVSAQSYLVSQSGTYSIEIDNPTSFSLNGDAVTQIPIGFNFTFFGNTYTDCFVGGDGFITFGGDPGSGYCCGQNIPDPDPANNLIAVAWTNTDFSDGHYEIFGTAPYRRLVITFDLRNPCDSAYYGQVKLFETTNVIEIHTQEWNQNQCQGWLATQGLENIDGTEAIPVPGRNYNNTWHVNNGDNDFVSFTPNAGGPITYVLSQTGTYNIEIVNPTFFDIFGDAVTEIPIGFNFNFFGSSYSNCFVGGDGFITFGGDPGSGYCCGQLLPDAAAPNNLIAAAWSNMDSGTAHYEIFGTSPFRRLVITLDLRNPCDEVYYGQVKLFETTNVIEIHTQQWDQNQCQGYLATQGIENNDGTVAYPVPGRNFNDVWTVSNGSNDFVSFTPMGGSSNIVYIVDRPNDFDLEFDSPIEDTIYNDSLLNIPIGFNFQFFGNTYSSAYLAQNGFLSFEPTADGCCEGQSIPDPSGPNNMIAAGWINAVDDYCCSQGMGYDLFSHETIGTAPNRRFVAYFLAPESCGQYYRGEIKLFEGSNIIEIHTDQWAAYNTPCYNATQGIENSDGTQAYYYTGRNANTDWSVIQGSNDVVRFTPTTALPASDAGVIAITHIGFCTGSQPMSARIKNFGGNPIDSVDIEWQFDGLPQTPVHFVGTIPIAGDTLLNLGYQTLASGQDYYLKAWTNLPNNTSDGNNSNDTLATFIHSSMAGTYTIGGSNPDYATFNDAVADLAILGVCDTVIMNVRPGTYTEQLVIPYIAGSNGKRITFRAENGDSTSVILQYTATAGNANYVVRLDSTTAIVLERMTLKALGTNYARVIEWKDNTHDNIIQHCAINGRNAVVSTTAYACIYSDAHNYNNKVISNTLKNGSYGFFHQFDVSAGGGSLPPDSIELTGNSFIDFYNKAINTDHTKTLRIHHNIIQSAKSNVRGIEVVNDNGALSISNNNIYLPTPNAGMSLSEVNPPSGVRAKVFNNMINLPGGTPVVGFGIYNCYKMNIFHNTVRTALPSGYYVFVHLGGFQDSVYNNVFANTGNGPVIYSSGSSNNSFDYNDLWTGGSFFGEWGSTFNDAANIIQWRQYSGFDIHSVSVNPYFVSSTDLHIANDLLNGIGSPLMTAMTDIDGNIRNTIHPDPGADEFTPAMTDAGLTGLLSPTLSCNAEQNIEVVLSNLGSDTLHNVTLKWTINDIPQTDVNYTQLLNPEGDTAHVILAAHTFSNQPDSIRIWTSNPNGIADQQQGNDTLAFRYRLPLNGIYTIGGTTPDFITFKKAVTDLNKFKTCGPVTFRFRNGVYNEQVKIDSISTTSAVNTITFESESLDSSVVTIQNTNDNAQPAVVLIAGTDYITFRHLGIKALPSSYADGIELRYSATHNTISHCKVEGYFFANSSGILIKSLNFGGVNDYLTIDHNYLLSGPEGLYLFNDHKQHDIKIENNSFVNQRYYGNYITNTTGLYIRNNNFSTNTTNGYTGINQNSADGNTEVSGNSFDLLNPGDGMFLNSINYGTNIGIGKVYNNMVKSPGSGNGIRVWNSENVYVSYNNCNVTGGGIAFELVGGDSAYVKNNVFVSNTGKAYSSSISVTPHLFSDYNDLYSVSGNVGDWNGTTYQTLSQWQSGTGYDINSMSITPQFVAPNNLHVLADTLDGAGIPIAGIFIDFDGNPRNATTPDIGADEIGANSNDAGIFTLFPQMPFARGMQNVKAVIRNYGGNTITSAEIHWKLNNVAQTTFNFSGSLPTLQQDTVILGQVNFALSTPYTVKTWTAQPNGTEDLYNVNDTLTTSTLYAAVSDTLTIGGILPDLVNFSDALTALSLGGVLDSVHFQIRNGTYHALLTIPQTIGMSCTTPIIFESESGNASSVIWDNMNLAGTTLVLNGADGITFKNLTIKTVQAPYRAVEFGSGATCNTFFHCQLQGVTTTSSSTAQAIVLSTSSQDHNDHFIGNTFANGAYGLYWDGGGATTGAVIDNNLFQNAYYAGFTVSQLGAPMISRNTVTSNTVYNYYTGINVNSCTDNTKIDANQILLSGKRGIGLSIYACYGTTALPLLASNNFIILGNGTLSYGIQHVYGNYNNIYNNTVRINGGDNTGLPYRLIYGTNYNLRNNIFENTAGGYAMLLSGNYGSTSSDYNDFTSTGANIVYQDGVQYPDIAAWKLTGNDAHGVSEDPMFSTTTGYHITNAALNATAQHLTDVPKDVEGETRDPLTPDIGCDEIALYNNDVGILSINYPKEPFPSGVNTVFIKFVNNGQDTLTSMQVDWEVDGIPQPTYAWTGLLASAATYDSLDIGEYNFAPYQTHTIKAWVSLPNTLADELASNDTLLVNNLYPGLLGSYTIGGSNPDFDSLVTAVNILNLGGAAGPVTFNIRTGTYLEALTINDFPGSDCDNPVIFKSETGDSSSVTITNLGINQTTITLNGADGVIFKNLTIESVNPAFRNAIKYYNGAHCNQFLNNHIKGVESNSTDLSHAVIISPNTLDTANVIKNNWIQYGSIGIYVESNGAPTNTLIQHNFLDRNQYIGIFASVEYGIKLIQNTIYSGVGYQYYEGVILQYCYGPIRVESNIIHVELGRYGLHIESCIASTTERGRIINNFSSVSGTADIYGLLFDNSQYYDVLYNNVNVHSTTNAYAFYFWNDVSLHSINNIFSNSGPGYIVSANNQTDLISNYNDFYSTGAFGLWNGAGIADLASWKTATSQDANSLSVNPQFMSDANLHISNVLLNGSGQTIPSVTTDIDGNIRNSPPDIGADEFNPSIANDAGIFSYFGPHAPFPSGANPVKVTLKNYGSNLLTSADIRWLVNGMEQPIYHWTGSLQTAMCDTVIIGNFNFAPHSDHDLIFWSQSPNGVQDSTHVNDTIVANNIYPGLIGTYTIGGILPDFNLFAQVEAALNNGGILGDVTFNIRNGTYSTQLLINDFQRLNANNRVTFQSEQGDSSLVTIERNFYNPYNNYIVRLSHTHHIIFQHISFSTNQGHGLEIDNGSSDIKVSHCLFTAPQLMYADNTFIHIYSSTTSEDTLYIAYNQFNKGSIGVQLTASWGDLEKNVSVINNHFNNCFYRSIDVAYDDGLLLKGNTTYNTNINVYQAVSAIASVNTKEISNNDIRMLGGGSSGLYLQSVSGTAMAPTSIANNYILIRNGSYNQVGISHSYGDYNNFNYNTVRIENAGPGSIAFTDYASLNHIHLRNCNFANYSGGLTIYNSWAPNYSTNTMDYCNLYTTGTTLAQYYFTYANLVALQSGVSQNLHGKSAEPLFADDSPSVFQAALDGTAIPISGVTTDIYGTVRNVSTPDIGAREFTLLPHDIGAKLLVSPATYCGLSNAEVVTMQIQNYGATTETGFNVAYKRDTSAWTIENVGALSVAPGGTQNYTFTPTENLSQPGTYTFGIYTALNTDQNIHNDTVLNINVEHIPALVSPVSNMIPTDGTMNLESTVSLSWAPAPNANRYDLYVWPFADPQPAMPQISDLTQINTLYYSLNYGTKYKWRVVAKNVCDQMVSGPVQQFTVRKLPEIVVDTVIAPLTAFSGQTIQIEWVTRNSGPGATQSTLWSDAAYLSTDATLNTSFDTYLGAVQNLTALDSSMAYTNTGTFMVPQGFSGNYYVFVYADRWNSINEISNNNNWRRNPTPMMVSLTPSPDLIVQSVTTPTTVFSGATIPVTYHVKNDGLGPVPSSAVWSDRIVLSQDPLNPIGTNLGSVSRSFALAVDSTYTVTQNVQLPPAISGTYYMHVITDSQNSIYEFGAEDNNSNASLPINVILAPPADLIVSQVNFPDTVSNNELIPFSWVVNNQGAGSADAQYWLDEAYLSLSPVYNTNFLIPLTYGYKSGPVVPFSNYTLSPGVLVQQYLSGYYYVYLFTDKNNNVFENTSEANNIYKAPGQIYVANADLKNANLSAPDTIEFGSNIQFNWKTINAGPGKLINKYYYNKIYLSTQDTLNPQSVLLYTSPYNTINLQAHDTISRSASLQLPPGYTGHYFLLVVADATNIVYEGTHENNNLSSRPIFLEPGPAPDIITTSVTVPDTITAGMSAQISYHFTNVGNDTVSQNWIDKIYFSFDSIWHPMNAIEIKMANQTAGLLPGISRTTDLPVIIPQNTTENFYYIYVVNDQTGVVFEGSPGELNNIKRSNAIYIKAAPPVDLSLDNISITSGSSIFTGINYPFQWTTKNVGVSTTLANAWNDRIYLSTDTIYQAGVDILITDLASNGPLLAPGQIRLRQQSLMIPNGLSGSYYVIGITDALDVHYDVNRNNNTNKVRDINGAPRLFNVVLSPYPDLKVTLFNTPASTIAGQPLQVIYTITNSGNGPASTWIDKMYLSADNIINNADLILLSNNRITLAAGNSINDTVDVQVPVGYFGNYILIMQTDANNQLYEHNGENNNILTRSINIINPPPSDLKVANIIVPVNVIAGDNINISWTTQNIGSNPASGVFREVVYISPDSIWNTQDVVFGIKDQTVYLPPAGHIDQQLTDNVTGVATGDYYAIVQTDARQNFNESNETNNFTSSSDIMNVDVKTLFLDSLTADTLHDNLELYYKIQVGPDLDGETILLDLKGDSLYGLNELYVKYNQMPTRADFDFGFDHPFQSDQRIIIPNVHPGTYYILAYGFTLNQSLQDITLYAKVIDYEILSLSPKHGIRNTQVTLKITGSKLNNTMQWRLRQSDPWFSRNAISSYIVDDNLAFVTFDLTDMAVDTYAVDLIKLDSSLAFIDDFMVEADGSQPKLQINAQLPGGVPGRAVPVQIVLTFINNGDADVINPSIRVEAPYGNLISNTLEDLQAGIGGPVLIVPLVEENGPPGVIRPGASGRIEIYASSGPSAVYGIRIND</sequence>
<organism evidence="3 4">
    <name type="scientific">Candidatus Opimibacter skivensis</name>
    <dbReference type="NCBI Taxonomy" id="2982028"/>
    <lineage>
        <taxon>Bacteria</taxon>
        <taxon>Pseudomonadati</taxon>
        <taxon>Bacteroidota</taxon>
        <taxon>Saprospiria</taxon>
        <taxon>Saprospirales</taxon>
        <taxon>Saprospiraceae</taxon>
        <taxon>Candidatus Opimibacter</taxon>
    </lineage>
</organism>
<dbReference type="InterPro" id="IPR006626">
    <property type="entry name" value="PbH1"/>
</dbReference>
<comment type="caution">
    <text evidence="3">The sequence shown here is derived from an EMBL/GenBank/DDBJ whole genome shotgun (WGS) entry which is preliminary data.</text>
</comment>
<protein>
    <recommendedName>
        <fullName evidence="2">Fibronectin type-III domain-containing protein</fullName>
    </recommendedName>
</protein>
<feature type="domain" description="Fibronectin type-III" evidence="2">
    <location>
        <begin position="3406"/>
        <end position="3501"/>
    </location>
</feature>
<dbReference type="Proteomes" id="UP000808337">
    <property type="component" value="Unassembled WGS sequence"/>
</dbReference>
<dbReference type="SUPFAM" id="SSF51126">
    <property type="entry name" value="Pectin lyase-like"/>
    <property type="match status" value="5"/>
</dbReference>
<keyword evidence="1" id="KW-0732">Signal</keyword>
<feature type="chain" id="PRO_5038779621" description="Fibronectin type-III domain-containing protein" evidence="1">
    <location>
        <begin position="30"/>
        <end position="4804"/>
    </location>
</feature>
<dbReference type="InterPro" id="IPR013783">
    <property type="entry name" value="Ig-like_fold"/>
</dbReference>
<dbReference type="Pfam" id="PF07705">
    <property type="entry name" value="CARDB"/>
    <property type="match status" value="3"/>
</dbReference>
<dbReference type="Gene3D" id="2.60.120.380">
    <property type="match status" value="1"/>
</dbReference>
<dbReference type="Gene3D" id="2.160.20.10">
    <property type="entry name" value="Single-stranded right-handed beta-helix, Pectin lyase-like"/>
    <property type="match status" value="5"/>
</dbReference>
<dbReference type="SMART" id="SM00710">
    <property type="entry name" value="PbH1"/>
    <property type="match status" value="19"/>
</dbReference>
<dbReference type="InterPro" id="IPR003961">
    <property type="entry name" value="FN3_dom"/>
</dbReference>
<evidence type="ECO:0000256" key="1">
    <source>
        <dbReference type="SAM" id="SignalP"/>
    </source>
</evidence>
<dbReference type="InterPro" id="IPR012334">
    <property type="entry name" value="Pectin_lyas_fold"/>
</dbReference>
<dbReference type="InterPro" id="IPR036116">
    <property type="entry name" value="FN3_sf"/>
</dbReference>
<evidence type="ECO:0000313" key="4">
    <source>
        <dbReference type="Proteomes" id="UP000808337"/>
    </source>
</evidence>
<dbReference type="InterPro" id="IPR011050">
    <property type="entry name" value="Pectin_lyase_fold/virulence"/>
</dbReference>
<dbReference type="EMBL" id="JADKGY010000001">
    <property type="protein sequence ID" value="MBK9981928.1"/>
    <property type="molecule type" value="Genomic_DNA"/>
</dbReference>
<evidence type="ECO:0000313" key="3">
    <source>
        <dbReference type="EMBL" id="MBK9981928.1"/>
    </source>
</evidence>
<dbReference type="SUPFAM" id="SSF49265">
    <property type="entry name" value="Fibronectin type III"/>
    <property type="match status" value="1"/>
</dbReference>
<proteinExistence type="predicted"/>
<feature type="signal peptide" evidence="1">
    <location>
        <begin position="1"/>
        <end position="29"/>
    </location>
</feature>
<dbReference type="PROSITE" id="PS50853">
    <property type="entry name" value="FN3"/>
    <property type="match status" value="1"/>
</dbReference>
<dbReference type="InterPro" id="IPR011635">
    <property type="entry name" value="CARDB"/>
</dbReference>
<gene>
    <name evidence="3" type="ORF">IPP15_05800</name>
</gene>
<dbReference type="Gene3D" id="2.60.40.10">
    <property type="entry name" value="Immunoglobulins"/>
    <property type="match status" value="7"/>
</dbReference>